<evidence type="ECO:0000256" key="1">
    <source>
        <dbReference type="SAM" id="MobiDB-lite"/>
    </source>
</evidence>
<dbReference type="RefSeq" id="WP_184133580.1">
    <property type="nucleotide sequence ID" value="NZ_JACHKT010000011.1"/>
</dbReference>
<dbReference type="Proteomes" id="UP000524404">
    <property type="component" value="Unassembled WGS sequence"/>
</dbReference>
<proteinExistence type="predicted"/>
<feature type="region of interest" description="Disordered" evidence="1">
    <location>
        <begin position="57"/>
        <end position="77"/>
    </location>
</feature>
<feature type="compositionally biased region" description="Polar residues" evidence="1">
    <location>
        <begin position="68"/>
        <end position="77"/>
    </location>
</feature>
<sequence>MLSTITTLDIESVEILAIKITEELLKGKNTFKSETIALKVKIKVGILRTISHQRLSMNQEKRKKHLKSNQALHQISH</sequence>
<evidence type="ECO:0000313" key="3">
    <source>
        <dbReference type="Proteomes" id="UP000524404"/>
    </source>
</evidence>
<keyword evidence="3" id="KW-1185">Reference proteome</keyword>
<gene>
    <name evidence="2" type="ORF">HNP25_001896</name>
</gene>
<dbReference type="EMBL" id="JACHKT010000011">
    <property type="protein sequence ID" value="MBB6003243.1"/>
    <property type="molecule type" value="Genomic_DNA"/>
</dbReference>
<name>A0A841EQG1_9BACT</name>
<reference evidence="2 3" key="1">
    <citation type="submission" date="2020-08" db="EMBL/GenBank/DDBJ databases">
        <title>Functional genomics of gut bacteria from endangered species of beetles.</title>
        <authorList>
            <person name="Carlos-Shanley C."/>
        </authorList>
    </citation>
    <scope>NUCLEOTIDE SEQUENCE [LARGE SCALE GENOMIC DNA]</scope>
    <source>
        <strain evidence="2 3">S00070</strain>
    </source>
</reference>
<dbReference type="AlphaFoldDB" id="A0A841EQG1"/>
<comment type="caution">
    <text evidence="2">The sequence shown here is derived from an EMBL/GenBank/DDBJ whole genome shotgun (WGS) entry which is preliminary data.</text>
</comment>
<accession>A0A841EQG1</accession>
<protein>
    <submittedName>
        <fullName evidence="2">Uncharacterized protein</fullName>
    </submittedName>
</protein>
<organism evidence="2 3">
    <name type="scientific">Arcicella rosea</name>
    <dbReference type="NCBI Taxonomy" id="502909"/>
    <lineage>
        <taxon>Bacteria</taxon>
        <taxon>Pseudomonadati</taxon>
        <taxon>Bacteroidota</taxon>
        <taxon>Cytophagia</taxon>
        <taxon>Cytophagales</taxon>
        <taxon>Flectobacillaceae</taxon>
        <taxon>Arcicella</taxon>
    </lineage>
</organism>
<evidence type="ECO:0000313" key="2">
    <source>
        <dbReference type="EMBL" id="MBB6003243.1"/>
    </source>
</evidence>